<keyword evidence="2" id="KW-1185">Reference proteome</keyword>
<name>A0ABX7WHP0_9GAMM</name>
<evidence type="ECO:0000313" key="2">
    <source>
        <dbReference type="Proteomes" id="UP000671845"/>
    </source>
</evidence>
<accession>A0ABX7WHP0</accession>
<proteinExistence type="predicted"/>
<evidence type="ECO:0008006" key="3">
    <source>
        <dbReference type="Google" id="ProtNLM"/>
    </source>
</evidence>
<dbReference type="EMBL" id="CP053383">
    <property type="protein sequence ID" value="QTP59561.1"/>
    <property type="molecule type" value="Genomic_DNA"/>
</dbReference>
<gene>
    <name evidence="1" type="ORF">HNO53_13040</name>
</gene>
<protein>
    <recommendedName>
        <fullName evidence="3">CopG family transcriptional regulator</fullName>
    </recommendedName>
</protein>
<reference evidence="1 2" key="1">
    <citation type="journal article" date="2021" name="Front. Microbiol.">
        <title>Aerobic Denitrification and Heterotrophic Sulfur Oxidation in the Genus Halomonas Revealed by Six Novel Species Characterizations and Genome-Based Analysis.</title>
        <authorList>
            <person name="Wang L."/>
            <person name="Shao Z."/>
        </authorList>
    </citation>
    <scope>NUCLEOTIDE SEQUENCE [LARGE SCALE GENOMIC DNA]</scope>
    <source>
        <strain evidence="1 2">MCCC 1A13718</strain>
    </source>
</reference>
<sequence length="58" mass="6853">MDKAKQNFLVNLRRKRLAEMDQELFESLCDTQEGKEIDAETLEEAIEKFLDFNEGERS</sequence>
<dbReference type="Proteomes" id="UP000671845">
    <property type="component" value="Chromosome"/>
</dbReference>
<organism evidence="1 2">
    <name type="scientific">Halomonas sulfidivorans</name>
    <dbReference type="NCBI Taxonomy" id="2733488"/>
    <lineage>
        <taxon>Bacteria</taxon>
        <taxon>Pseudomonadati</taxon>
        <taxon>Pseudomonadota</taxon>
        <taxon>Gammaproteobacteria</taxon>
        <taxon>Oceanospirillales</taxon>
        <taxon>Halomonadaceae</taxon>
        <taxon>Halomonas</taxon>
    </lineage>
</organism>
<dbReference type="RefSeq" id="WP_209472720.1">
    <property type="nucleotide sequence ID" value="NZ_CP053383.1"/>
</dbReference>
<evidence type="ECO:0000313" key="1">
    <source>
        <dbReference type="EMBL" id="QTP59561.1"/>
    </source>
</evidence>